<dbReference type="PROSITE" id="PS50966">
    <property type="entry name" value="ZF_SWIM"/>
    <property type="match status" value="1"/>
</dbReference>
<evidence type="ECO:0000313" key="3">
    <source>
        <dbReference type="EMBL" id="WAR06438.1"/>
    </source>
</evidence>
<dbReference type="InterPro" id="IPR007527">
    <property type="entry name" value="Znf_SWIM"/>
</dbReference>
<evidence type="ECO:0000313" key="4">
    <source>
        <dbReference type="Proteomes" id="UP001164746"/>
    </source>
</evidence>
<keyword evidence="1" id="KW-0863">Zinc-finger</keyword>
<accession>A0ABY7E8Q4</accession>
<dbReference type="PANTHER" id="PTHR47526:SF3">
    <property type="entry name" value="PHD-TYPE DOMAIN-CONTAINING PROTEIN"/>
    <property type="match status" value="1"/>
</dbReference>
<proteinExistence type="predicted"/>
<name>A0ABY7E8Q4_MYAAR</name>
<evidence type="ECO:0000256" key="1">
    <source>
        <dbReference type="PROSITE-ProRule" id="PRU00325"/>
    </source>
</evidence>
<dbReference type="PANTHER" id="PTHR47526">
    <property type="entry name" value="ATP-DEPENDENT DNA HELICASE"/>
    <property type="match status" value="1"/>
</dbReference>
<dbReference type="EMBL" id="CP111016">
    <property type="protein sequence ID" value="WAR06438.1"/>
    <property type="molecule type" value="Genomic_DNA"/>
</dbReference>
<reference evidence="3" key="1">
    <citation type="submission" date="2022-11" db="EMBL/GenBank/DDBJ databases">
        <title>Centuries of genome instability and evolution in soft-shell clam transmissible cancer (bioRxiv).</title>
        <authorList>
            <person name="Hart S.F.M."/>
            <person name="Yonemitsu M.A."/>
            <person name="Giersch R.M."/>
            <person name="Beal B.F."/>
            <person name="Arriagada G."/>
            <person name="Davis B.W."/>
            <person name="Ostrander E.A."/>
            <person name="Goff S.P."/>
            <person name="Metzger M.J."/>
        </authorList>
    </citation>
    <scope>NUCLEOTIDE SEQUENCE</scope>
    <source>
        <strain evidence="3">MELC-2E11</strain>
        <tissue evidence="3">Siphon/mantle</tissue>
    </source>
</reference>
<gene>
    <name evidence="3" type="ORF">MAR_021807</name>
</gene>
<keyword evidence="1" id="KW-0862">Zinc</keyword>
<dbReference type="Proteomes" id="UP001164746">
    <property type="component" value="Chromosome 5"/>
</dbReference>
<keyword evidence="4" id="KW-1185">Reference proteome</keyword>
<sequence length="375" mass="42875">MENYLQFDLETLHNLTCKQLKELLRTHDESVSGENVDDCVVGKVDINIPENCAFSDLFVLADTSEWLSDLRHLPIHNFHQLYEYQVQKKNSKYGAILLKGTNYKRERAYQFHNENHISDMKIAKNKDVTLVKCKVIASMKKCRYKVVVVFSEIGDVMYAACECPAGLGLHGAGKCNHIGGLLFRVEEFTRKELQKAPDTLTCTSKLSNWNVPRDLQLPAAPLAELKIYRNQPGKQIGGRLTVTSYDPRAPQDRFIDHAAFHNLQKELGDCMPASGFFLFHEQEEIQEEDSIVTDDSFVLGQQVCTSFCLDDSVKAKLSDEHLMQKFGCNEHINEENVLQAANQYLERTRVENDIIDEVEKRTKGTKSIFLMERFT</sequence>
<feature type="domain" description="SWIM-type" evidence="2">
    <location>
        <begin position="144"/>
        <end position="186"/>
    </location>
</feature>
<organism evidence="3 4">
    <name type="scientific">Mya arenaria</name>
    <name type="common">Soft-shell clam</name>
    <dbReference type="NCBI Taxonomy" id="6604"/>
    <lineage>
        <taxon>Eukaryota</taxon>
        <taxon>Metazoa</taxon>
        <taxon>Spiralia</taxon>
        <taxon>Lophotrochozoa</taxon>
        <taxon>Mollusca</taxon>
        <taxon>Bivalvia</taxon>
        <taxon>Autobranchia</taxon>
        <taxon>Heteroconchia</taxon>
        <taxon>Euheterodonta</taxon>
        <taxon>Imparidentia</taxon>
        <taxon>Neoheterodontei</taxon>
        <taxon>Myida</taxon>
        <taxon>Myoidea</taxon>
        <taxon>Myidae</taxon>
        <taxon>Mya</taxon>
    </lineage>
</organism>
<protein>
    <recommendedName>
        <fullName evidence="2">SWIM-type domain-containing protein</fullName>
    </recommendedName>
</protein>
<evidence type="ECO:0000259" key="2">
    <source>
        <dbReference type="PROSITE" id="PS50966"/>
    </source>
</evidence>
<keyword evidence="1" id="KW-0479">Metal-binding</keyword>